<organism evidence="1 2">
    <name type="scientific">Halorubrum pallidum</name>
    <dbReference type="NCBI Taxonomy" id="1526114"/>
    <lineage>
        <taxon>Archaea</taxon>
        <taxon>Methanobacteriati</taxon>
        <taxon>Methanobacteriota</taxon>
        <taxon>Stenosarchaea group</taxon>
        <taxon>Halobacteria</taxon>
        <taxon>Halobacteriales</taxon>
        <taxon>Haloferacaceae</taxon>
        <taxon>Halorubrum</taxon>
    </lineage>
</organism>
<dbReference type="AlphaFoldDB" id="A0ABD5SZU5"/>
<sequence>MDIIGIDTKDPRTRVHIRAGSSDGDELVAYGLRRHVDRLPADAGERIRRVLSNHDIEQYPEGAYIGTFGVENFDEKKTRIIRDHREIVSDPYPRNIDLTEFPPDEGQLYKW</sequence>
<dbReference type="EMBL" id="JBHSWT010000126">
    <property type="protein sequence ID" value="MFC6770743.1"/>
    <property type="molecule type" value="Genomic_DNA"/>
</dbReference>
<gene>
    <name evidence="1" type="ORF">ACFQDD_04285</name>
</gene>
<evidence type="ECO:0000313" key="1">
    <source>
        <dbReference type="EMBL" id="MFC6770743.1"/>
    </source>
</evidence>
<keyword evidence="2" id="KW-1185">Reference proteome</keyword>
<reference evidence="1 2" key="1">
    <citation type="journal article" date="2019" name="Int. J. Syst. Evol. Microbiol.">
        <title>The Global Catalogue of Microorganisms (GCM) 10K type strain sequencing project: providing services to taxonomists for standard genome sequencing and annotation.</title>
        <authorList>
            <consortium name="The Broad Institute Genomics Platform"/>
            <consortium name="The Broad Institute Genome Sequencing Center for Infectious Disease"/>
            <person name="Wu L."/>
            <person name="Ma J."/>
        </authorList>
    </citation>
    <scope>NUCLEOTIDE SEQUENCE [LARGE SCALE GENOMIC DNA]</scope>
    <source>
        <strain evidence="1 2">PJ61</strain>
    </source>
</reference>
<accession>A0ABD5SZU5</accession>
<protein>
    <submittedName>
        <fullName evidence="1">Uncharacterized protein</fullName>
    </submittedName>
</protein>
<name>A0ABD5SZU5_9EURY</name>
<comment type="caution">
    <text evidence="1">The sequence shown here is derived from an EMBL/GenBank/DDBJ whole genome shotgun (WGS) entry which is preliminary data.</text>
</comment>
<dbReference type="Proteomes" id="UP001596274">
    <property type="component" value="Unassembled WGS sequence"/>
</dbReference>
<proteinExistence type="predicted"/>
<evidence type="ECO:0000313" key="2">
    <source>
        <dbReference type="Proteomes" id="UP001596274"/>
    </source>
</evidence>